<evidence type="ECO:0000313" key="11">
    <source>
        <dbReference type="Proteomes" id="UP000182146"/>
    </source>
</evidence>
<organism evidence="10 11">
    <name type="scientific">Geoalkalibacter ferrihydriticus</name>
    <dbReference type="NCBI Taxonomy" id="392333"/>
    <lineage>
        <taxon>Bacteria</taxon>
        <taxon>Pseudomonadati</taxon>
        <taxon>Thermodesulfobacteriota</taxon>
        <taxon>Desulfuromonadia</taxon>
        <taxon>Desulfuromonadales</taxon>
        <taxon>Geoalkalibacteraceae</taxon>
        <taxon>Geoalkalibacter</taxon>
    </lineage>
</organism>
<dbReference type="InterPro" id="IPR027017">
    <property type="entry name" value="P60_peptidase_YkfC"/>
</dbReference>
<keyword evidence="4" id="KW-0788">Thiol protease</keyword>
<dbReference type="InterPro" id="IPR000064">
    <property type="entry name" value="NLP_P60_dom"/>
</dbReference>
<feature type="domain" description="SH3b1" evidence="8">
    <location>
        <begin position="142"/>
        <end position="194"/>
    </location>
</feature>
<feature type="signal peptide" evidence="5">
    <location>
        <begin position="1"/>
        <end position="20"/>
    </location>
</feature>
<keyword evidence="2" id="KW-0645">Protease</keyword>
<dbReference type="InterPro" id="IPR039439">
    <property type="entry name" value="SH3b1_dom"/>
</dbReference>
<dbReference type="GO" id="GO:0006508">
    <property type="term" value="P:proteolysis"/>
    <property type="evidence" value="ECO:0007669"/>
    <property type="project" value="UniProtKB-KW"/>
</dbReference>
<gene>
    <name evidence="10" type="ORF">SAMN05660860_01285</name>
</gene>
<proteinExistence type="inferred from homology"/>
<dbReference type="Pfam" id="PF12912">
    <property type="entry name" value="N_NLPC_P60"/>
    <property type="match status" value="1"/>
</dbReference>
<accession>A0A1G9MXG7</accession>
<evidence type="ECO:0000256" key="2">
    <source>
        <dbReference type="ARBA" id="ARBA00022670"/>
    </source>
</evidence>
<feature type="domain" description="NlpC/P60" evidence="6">
    <location>
        <begin position="297"/>
        <end position="342"/>
    </location>
</feature>
<feature type="chain" id="PRO_5010343308" evidence="5">
    <location>
        <begin position="21"/>
        <end position="445"/>
    </location>
</feature>
<reference evidence="10 11" key="1">
    <citation type="submission" date="2016-10" db="EMBL/GenBank/DDBJ databases">
        <authorList>
            <person name="de Groot N.N."/>
        </authorList>
    </citation>
    <scope>NUCLEOTIDE SEQUENCE [LARGE SCALE GENOMIC DNA]</scope>
    <source>
        <strain evidence="10 11">DSM 17813</strain>
    </source>
</reference>
<dbReference type="OrthoDB" id="9799970at2"/>
<evidence type="ECO:0000259" key="7">
    <source>
        <dbReference type="Pfam" id="PF12912"/>
    </source>
</evidence>
<dbReference type="PROSITE" id="PS51257">
    <property type="entry name" value="PROKAR_LIPOPROTEIN"/>
    <property type="match status" value="1"/>
</dbReference>
<dbReference type="PIRSF" id="PIRSF019015">
    <property type="entry name" value="P60_peptidase_YkfC"/>
    <property type="match status" value="1"/>
</dbReference>
<evidence type="ECO:0000259" key="8">
    <source>
        <dbReference type="Pfam" id="PF12913"/>
    </source>
</evidence>
<dbReference type="Gene3D" id="3.90.1720.10">
    <property type="entry name" value="endopeptidase domain like (from Nostoc punctiforme)"/>
    <property type="match status" value="1"/>
</dbReference>
<evidence type="ECO:0000256" key="5">
    <source>
        <dbReference type="SAM" id="SignalP"/>
    </source>
</evidence>
<keyword evidence="5" id="KW-0732">Signal</keyword>
<dbReference type="Pfam" id="PF00877">
    <property type="entry name" value="NLPC_P60"/>
    <property type="match status" value="1"/>
</dbReference>
<evidence type="ECO:0000256" key="3">
    <source>
        <dbReference type="ARBA" id="ARBA00022801"/>
    </source>
</evidence>
<sequence length="445" mass="49039">MAVCLRFFYFSLLLLFTACAPHPPGIADLERYPQIVAAHLDKATSDTPLLSDAVRQDLDADFDQRLFAPWRQERPRLSAAEAFWGLTSYGKRQGYAENLQPLAPARWQELVASLNQETYPSLAQPAITVRNTDLRAFPTARPFFLDPAQAGEGYPFDYFQNSALWAGTPLLVTHVSADGAWYFAEAGLASGWLPALDLAWADEDFRRNYVTGRHAALLADDLSLRDAQGTFLVQTHIGALFPLIGEDQNGLFLRVPVRDADGQAQARTALVAPQFAAAKPLPLTPRRIAAIADAMSGQLYGWGGMYENRDCSAFLRDLFTPFGVWLPRNSGAQAKAGEFIDLQNLSPDEKRAALLREGVPFYTLIWLRGHTALYLGSDSSSGEPLLLHNLWGVPTKNLWGKEGRALVGRLAVTGLHPGEERRDVKHNGFVERILGLTLLPGAGKK</sequence>
<dbReference type="InterPro" id="IPR038765">
    <property type="entry name" value="Papain-like_cys_pep_sf"/>
</dbReference>
<name>A0A1G9MXG7_9BACT</name>
<dbReference type="InterPro" id="IPR026864">
    <property type="entry name" value="SH3b2-type_SH3"/>
</dbReference>
<evidence type="ECO:0000256" key="1">
    <source>
        <dbReference type="ARBA" id="ARBA00007074"/>
    </source>
</evidence>
<dbReference type="STRING" id="392333.SAMN05660860_01285"/>
<dbReference type="AlphaFoldDB" id="A0A1G9MXG7"/>
<evidence type="ECO:0000259" key="9">
    <source>
        <dbReference type="Pfam" id="PF12914"/>
    </source>
</evidence>
<dbReference type="Pfam" id="PF12913">
    <property type="entry name" value="SH3_6"/>
    <property type="match status" value="1"/>
</dbReference>
<dbReference type="GO" id="GO:0008234">
    <property type="term" value="F:cysteine-type peptidase activity"/>
    <property type="evidence" value="ECO:0007669"/>
    <property type="project" value="UniProtKB-KW"/>
</dbReference>
<evidence type="ECO:0000259" key="6">
    <source>
        <dbReference type="Pfam" id="PF00877"/>
    </source>
</evidence>
<feature type="domain" description="NLPC/P60 N-terminal" evidence="7">
    <location>
        <begin position="10"/>
        <end position="119"/>
    </location>
</feature>
<feature type="domain" description="SH3b2-type SH3" evidence="9">
    <location>
        <begin position="202"/>
        <end position="248"/>
    </location>
</feature>
<protein>
    <submittedName>
        <fullName evidence="10">SH3 domain of SH3b2 type</fullName>
    </submittedName>
</protein>
<keyword evidence="3" id="KW-0378">Hydrolase</keyword>
<dbReference type="InterPro" id="IPR025606">
    <property type="entry name" value="NLPC/P60_N_dom"/>
</dbReference>
<dbReference type="EMBL" id="FNGU01000002">
    <property type="protein sequence ID" value="SDL78960.1"/>
    <property type="molecule type" value="Genomic_DNA"/>
</dbReference>
<evidence type="ECO:0000256" key="4">
    <source>
        <dbReference type="ARBA" id="ARBA00022807"/>
    </source>
</evidence>
<dbReference type="Pfam" id="PF12914">
    <property type="entry name" value="SH3_7"/>
    <property type="match status" value="1"/>
</dbReference>
<comment type="similarity">
    <text evidence="1">Belongs to the peptidase C40 family.</text>
</comment>
<evidence type="ECO:0000313" key="10">
    <source>
        <dbReference type="EMBL" id="SDL78960.1"/>
    </source>
</evidence>
<dbReference type="Proteomes" id="UP000182146">
    <property type="component" value="Unassembled WGS sequence"/>
</dbReference>
<dbReference type="SUPFAM" id="SSF54001">
    <property type="entry name" value="Cysteine proteinases"/>
    <property type="match status" value="1"/>
</dbReference>
<dbReference type="RefSeq" id="WP_052445927.1">
    <property type="nucleotide sequence ID" value="NZ_FNGU01000002.1"/>
</dbReference>